<dbReference type="GO" id="GO:0030246">
    <property type="term" value="F:carbohydrate binding"/>
    <property type="evidence" value="ECO:0000318"/>
    <property type="project" value="GO_Central"/>
</dbReference>
<dbReference type="PROSITE" id="PS50041">
    <property type="entry name" value="C_TYPE_LECTIN_2"/>
    <property type="match status" value="1"/>
</dbReference>
<dbReference type="PANTHER" id="PTHR45710">
    <property type="entry name" value="C-TYPE LECTIN DOMAIN-CONTAINING PROTEIN 180"/>
    <property type="match status" value="1"/>
</dbReference>
<feature type="compositionally biased region" description="Polar residues" evidence="6">
    <location>
        <begin position="570"/>
        <end position="603"/>
    </location>
</feature>
<evidence type="ECO:0000313" key="10">
    <source>
        <dbReference type="EMBL" id="EDV23458.1"/>
    </source>
</evidence>
<dbReference type="AlphaFoldDB" id="B3S2P8"/>
<evidence type="ECO:0000256" key="1">
    <source>
        <dbReference type="ARBA" id="ARBA00004370"/>
    </source>
</evidence>
<evidence type="ECO:0000256" key="2">
    <source>
        <dbReference type="ARBA" id="ARBA00022692"/>
    </source>
</evidence>
<reference evidence="10 11" key="1">
    <citation type="journal article" date="2008" name="Nature">
        <title>The Trichoplax genome and the nature of placozoans.</title>
        <authorList>
            <person name="Srivastava M."/>
            <person name="Begovic E."/>
            <person name="Chapman J."/>
            <person name="Putnam N.H."/>
            <person name="Hellsten U."/>
            <person name="Kawashima T."/>
            <person name="Kuo A."/>
            <person name="Mitros T."/>
            <person name="Salamov A."/>
            <person name="Carpenter M.L."/>
            <person name="Signorovitch A.Y."/>
            <person name="Moreno M.A."/>
            <person name="Kamm K."/>
            <person name="Grimwood J."/>
            <person name="Schmutz J."/>
            <person name="Shapiro H."/>
            <person name="Grigoriev I.V."/>
            <person name="Buss L.W."/>
            <person name="Schierwater B."/>
            <person name="Dellaporta S.L."/>
            <person name="Rokhsar D.S."/>
        </authorList>
    </citation>
    <scope>NUCLEOTIDE SEQUENCE [LARGE SCALE GENOMIC DNA]</scope>
    <source>
        <strain evidence="10 11">Grell-BS-1999</strain>
    </source>
</reference>
<feature type="signal peptide" evidence="7">
    <location>
        <begin position="1"/>
        <end position="20"/>
    </location>
</feature>
<dbReference type="OrthoDB" id="6236007at2759"/>
<evidence type="ECO:0000256" key="3">
    <source>
        <dbReference type="ARBA" id="ARBA00022989"/>
    </source>
</evidence>
<dbReference type="InParanoid" id="B3S2P8"/>
<dbReference type="InterPro" id="IPR057244">
    <property type="entry name" value="GAIN_B"/>
</dbReference>
<feature type="domain" description="GAIN-B" evidence="9">
    <location>
        <begin position="737"/>
        <end position="869"/>
    </location>
</feature>
<comment type="subcellular location">
    <subcellularLocation>
        <location evidence="1">Membrane</location>
    </subcellularLocation>
</comment>
<dbReference type="InterPro" id="IPR016187">
    <property type="entry name" value="CTDL_fold"/>
</dbReference>
<name>B3S2P8_TRIAD</name>
<dbReference type="InterPro" id="IPR016186">
    <property type="entry name" value="C-type_lectin-like/link_sf"/>
</dbReference>
<evidence type="ECO:0000256" key="7">
    <source>
        <dbReference type="SAM" id="SignalP"/>
    </source>
</evidence>
<dbReference type="Gene3D" id="2.60.220.50">
    <property type="match status" value="1"/>
</dbReference>
<dbReference type="InterPro" id="IPR046338">
    <property type="entry name" value="GAIN_dom_sf"/>
</dbReference>
<dbReference type="Proteomes" id="UP000009022">
    <property type="component" value="Unassembled WGS sequence"/>
</dbReference>
<dbReference type="GO" id="GO:0038187">
    <property type="term" value="F:pattern recognition receptor activity"/>
    <property type="evidence" value="ECO:0000318"/>
    <property type="project" value="GO_Central"/>
</dbReference>
<organism evidence="10 11">
    <name type="scientific">Trichoplax adhaerens</name>
    <name type="common">Trichoplax reptans</name>
    <dbReference type="NCBI Taxonomy" id="10228"/>
    <lineage>
        <taxon>Eukaryota</taxon>
        <taxon>Metazoa</taxon>
        <taxon>Placozoa</taxon>
        <taxon>Uniplacotomia</taxon>
        <taxon>Trichoplacea</taxon>
        <taxon>Trichoplacidae</taxon>
        <taxon>Trichoplax</taxon>
    </lineage>
</organism>
<keyword evidence="4" id="KW-0472">Membrane</keyword>
<gene>
    <name evidence="10" type="ORF">TRIADDRAFT_58103</name>
</gene>
<dbReference type="Pfam" id="PF00059">
    <property type="entry name" value="Lectin_C"/>
    <property type="match status" value="1"/>
</dbReference>
<feature type="chain" id="PRO_5002798475" evidence="7">
    <location>
        <begin position="21"/>
        <end position="869"/>
    </location>
</feature>
<feature type="domain" description="C-type lectin" evidence="8">
    <location>
        <begin position="35"/>
        <end position="155"/>
    </location>
</feature>
<dbReference type="GO" id="GO:0006955">
    <property type="term" value="P:immune response"/>
    <property type="evidence" value="ECO:0000318"/>
    <property type="project" value="GO_Central"/>
</dbReference>
<feature type="region of interest" description="Disordered" evidence="6">
    <location>
        <begin position="562"/>
        <end position="603"/>
    </location>
</feature>
<dbReference type="PROSITE" id="PS50221">
    <property type="entry name" value="GAIN_B"/>
    <property type="match status" value="1"/>
</dbReference>
<dbReference type="Gene3D" id="3.10.100.10">
    <property type="entry name" value="Mannose-Binding Protein A, subunit A"/>
    <property type="match status" value="1"/>
</dbReference>
<dbReference type="InterPro" id="IPR018378">
    <property type="entry name" value="C-type_lectin_CS"/>
</dbReference>
<dbReference type="PANTHER" id="PTHR45710:SF26">
    <property type="entry name" value="RH26557P"/>
    <property type="match status" value="1"/>
</dbReference>
<dbReference type="InterPro" id="IPR001304">
    <property type="entry name" value="C-type_lectin-like"/>
</dbReference>
<evidence type="ECO:0000259" key="8">
    <source>
        <dbReference type="PROSITE" id="PS50041"/>
    </source>
</evidence>
<keyword evidence="2" id="KW-0812">Transmembrane</keyword>
<accession>B3S2P8</accession>
<keyword evidence="5" id="KW-1015">Disulfide bond</keyword>
<evidence type="ECO:0000313" key="11">
    <source>
        <dbReference type="Proteomes" id="UP000009022"/>
    </source>
</evidence>
<dbReference type="GeneID" id="6755581"/>
<dbReference type="PhylomeDB" id="B3S2P8"/>
<keyword evidence="7" id="KW-0732">Signal</keyword>
<dbReference type="InterPro" id="IPR050828">
    <property type="entry name" value="C-type_lectin/matrix_domain"/>
</dbReference>
<keyword evidence="11" id="KW-1185">Reference proteome</keyword>
<dbReference type="GO" id="GO:0009897">
    <property type="term" value="C:external side of plasma membrane"/>
    <property type="evidence" value="ECO:0000318"/>
    <property type="project" value="GO_Central"/>
</dbReference>
<evidence type="ECO:0000256" key="4">
    <source>
        <dbReference type="ARBA" id="ARBA00023136"/>
    </source>
</evidence>
<evidence type="ECO:0000256" key="5">
    <source>
        <dbReference type="ARBA" id="ARBA00023157"/>
    </source>
</evidence>
<sequence length="869" mass="95248">MGLFYFKLCQLNSLILSLQARDIVSYSCPSGWKLYENTCIRKYNNFKSYDDAIDKCHTYSAQLVSIKTVGKENAVTSILRWWSDYWIGLFNPINDNNRDHYQWIADNTQLLNLNYSNWYATEPNHEGPCIVLSNKNGRWKWYDRRCNRAYRYICQKDAVATTTQIYISSTFLTSSAQSSSDLVEINPTTSSKFTDYPIGTSSIELSSDHRTMAITSTFNSYTIISTGNEEQAITKLITTESYIPALTLGPNLDISITATPALSASTTSEVITSDTEAVFLSMIQSSDKMTTNSLISNSMIGSNHEMSSGNNLHYSISTVPSNQLQVLTEKPVTTTALNQDQVSSMVNSVEALSSLNLFISSADMDRSVTMQINLEEHSSINQFSPILITALSSLTIPTNFIINPSKEMTSSSTIISMCPSVTPFENISIQCIPTTTAPSTRITLSQTVATTPTIIPQGTVRISIASSPETEVATGKITTTTTIVTTPIPSSKNFISTSDSINRTTSTASFKQPLITTEQPTQIPSTQTVKVTQKTPKMMQMIYLMLPIISVNAFEGGTLATRPEIKATPRQPSNTPSLKPESPTSSTFKATSSMPKATTPPQYTTVNTIQTEISTTAFTSTTEIVDAGKVQSVDNASGILTKLQSAFQTDNNVNSGDLIATKNALSALSKSVNLNNASSDEKTIYFQKYFTVIGSLTSKDKASVWKSANKNFSPTSVILKLTDDMAKKVANNLLEGQIFTTKTPEMTIQVEKVSSNQFRRSGYKIASQGYQFSLPATAIGNNNNANAPVIAISKFSALQYITNEEKTPTTSQGAIDSDGYINSMVIGCSMDPPAQLNHSQPFTYTLPYQQTNYSSNYKPSCVFWDFQNG</sequence>
<dbReference type="CTD" id="6755581"/>
<dbReference type="EMBL" id="DS985247">
    <property type="protein sequence ID" value="EDV23458.1"/>
    <property type="molecule type" value="Genomic_DNA"/>
</dbReference>
<dbReference type="RefSeq" id="XP_002114368.1">
    <property type="nucleotide sequence ID" value="XM_002114332.1"/>
</dbReference>
<keyword evidence="3" id="KW-1133">Transmembrane helix</keyword>
<dbReference type="SUPFAM" id="SSF56436">
    <property type="entry name" value="C-type lectin-like"/>
    <property type="match status" value="1"/>
</dbReference>
<proteinExistence type="predicted"/>
<protein>
    <submittedName>
        <fullName evidence="10">Uncharacterized protein</fullName>
    </submittedName>
</protein>
<dbReference type="HOGENOM" id="CLU_335357_0_0_1"/>
<dbReference type="PROSITE" id="PS00615">
    <property type="entry name" value="C_TYPE_LECTIN_1"/>
    <property type="match status" value="1"/>
</dbReference>
<dbReference type="SMART" id="SM00034">
    <property type="entry name" value="CLECT"/>
    <property type="match status" value="1"/>
</dbReference>
<dbReference type="KEGG" id="tad:TRIADDRAFT_58103"/>
<evidence type="ECO:0000259" key="9">
    <source>
        <dbReference type="PROSITE" id="PS50221"/>
    </source>
</evidence>
<evidence type="ECO:0000256" key="6">
    <source>
        <dbReference type="SAM" id="MobiDB-lite"/>
    </source>
</evidence>